<dbReference type="Proteomes" id="UP000319663">
    <property type="component" value="Unassembled WGS sequence"/>
</dbReference>
<sequence>MMTLSDLTVANVSGMIAAAVTVVQIIISLAIPLILLGLLQERNSATTASAVTWSVVGHALQSSWWPSILSTDSAATRGVPRKIVMITWSTTIIALIVSVAGIVTPLGLYQTVIANDNPTPSEFHYIADRGVFHYGTPPRDNLQFSRLCGWSAPKPCPNSFTNITFFSNETGDYYDVHNYDSSIPQYVVDVFQSGLETMDRSVSSIFDIQPRYYSWSEINDHETAVQPDNGTTHPVSSFRQLGSLLMENDYVLVEGLVVDMKKGGIGFRNHSAPPVRPYGSTWSEDLLFVEPESHCVDLNLTLDFMLPKYTSQGWQVYGLVLTDRGGFVNLNRTYPTWDFDGDRQSFPQLEARAYKAAWLNNAYSMAFMNVTNVRNQSDPDSEPFSYVNSEMGKRFPLMYNDSTGSSPMAMTVPSKMTSSSLFGYYLNGLDMGTESYNTSSVRDPDNDTMTIPGKPPLYSNPFDIDSSLWSSIGTVCEGAGGEDYANITNFATACGLIYGAPQRQDGVESILFNPGSNWSIPLYACSSATRALIKSVSFRFNGSDDLSGLTVTDIKDKVYPDEASKPLWGVELTTQYLRDVQPLWGLVSSADQGNVSLSTLRREFLYLPGFYGGASGFSTVADNENLPGIKFHVDALQTAFSIGLEGEGVSDYTGQSNIAMFRYWQELSRTAATVARIPQLVWTDVAANAVVGSRSLQKKTAQPQPPRQKKRSLWKRDGGDDDDDDSDLVPVIVHEHRVRYRLVYGIPAFITLACTLATLCILLLVLLSGNSGTSKMRSLLNKTSQGRILASRISSASDSGADEVRLISASTKDWIDSVGKRHITLTAVREDGESPVDGPRSASQSAPLLQDAAAQPKPEPSVRVDG</sequence>
<proteinExistence type="predicted"/>
<dbReference type="EMBL" id="VIFY01000001">
    <property type="protein sequence ID" value="TQB77608.1"/>
    <property type="molecule type" value="Genomic_DNA"/>
</dbReference>
<keyword evidence="2" id="KW-1133">Transmembrane helix</keyword>
<dbReference type="AlphaFoldDB" id="A0A507R8G2"/>
<gene>
    <name evidence="3" type="ORF">MPDQ_000149</name>
</gene>
<dbReference type="STRING" id="5098.A0A507R8G2"/>
<reference evidence="3 4" key="1">
    <citation type="submission" date="2019-06" db="EMBL/GenBank/DDBJ databases">
        <title>Wine fermentation using esterase from Monascus purpureus.</title>
        <authorList>
            <person name="Geng C."/>
            <person name="Zhang Y."/>
        </authorList>
    </citation>
    <scope>NUCLEOTIDE SEQUENCE [LARGE SCALE GENOMIC DNA]</scope>
    <source>
        <strain evidence="3">HQ1</strain>
    </source>
</reference>
<keyword evidence="4" id="KW-1185">Reference proteome</keyword>
<keyword evidence="2" id="KW-0472">Membrane</keyword>
<accession>A0A507R8G2</accession>
<evidence type="ECO:0000313" key="4">
    <source>
        <dbReference type="Proteomes" id="UP000319663"/>
    </source>
</evidence>
<evidence type="ECO:0000313" key="3">
    <source>
        <dbReference type="EMBL" id="TQB77608.1"/>
    </source>
</evidence>
<feature type="transmembrane region" description="Helical" evidence="2">
    <location>
        <begin position="12"/>
        <end position="39"/>
    </location>
</feature>
<feature type="transmembrane region" description="Helical" evidence="2">
    <location>
        <begin position="83"/>
        <end position="109"/>
    </location>
</feature>
<organism evidence="3 4">
    <name type="scientific">Monascus purpureus</name>
    <name type="common">Red mold</name>
    <name type="synonym">Monascus anka</name>
    <dbReference type="NCBI Taxonomy" id="5098"/>
    <lineage>
        <taxon>Eukaryota</taxon>
        <taxon>Fungi</taxon>
        <taxon>Dikarya</taxon>
        <taxon>Ascomycota</taxon>
        <taxon>Pezizomycotina</taxon>
        <taxon>Eurotiomycetes</taxon>
        <taxon>Eurotiomycetidae</taxon>
        <taxon>Eurotiales</taxon>
        <taxon>Aspergillaceae</taxon>
        <taxon>Monascus</taxon>
    </lineage>
</organism>
<feature type="region of interest" description="Disordered" evidence="1">
    <location>
        <begin position="828"/>
        <end position="866"/>
    </location>
</feature>
<evidence type="ECO:0000256" key="1">
    <source>
        <dbReference type="SAM" id="MobiDB-lite"/>
    </source>
</evidence>
<feature type="region of interest" description="Disordered" evidence="1">
    <location>
        <begin position="695"/>
        <end position="726"/>
    </location>
</feature>
<feature type="transmembrane region" description="Helical" evidence="2">
    <location>
        <begin position="742"/>
        <end position="767"/>
    </location>
</feature>
<protein>
    <submittedName>
        <fullName evidence="3">Uncharacterized protein</fullName>
    </submittedName>
</protein>
<evidence type="ECO:0000256" key="2">
    <source>
        <dbReference type="SAM" id="Phobius"/>
    </source>
</evidence>
<keyword evidence="2" id="KW-0812">Transmembrane</keyword>
<dbReference type="OrthoDB" id="3034003at2759"/>
<comment type="caution">
    <text evidence="3">The sequence shown here is derived from an EMBL/GenBank/DDBJ whole genome shotgun (WGS) entry which is preliminary data.</text>
</comment>
<name>A0A507R8G2_MONPU</name>